<dbReference type="InterPro" id="IPR004088">
    <property type="entry name" value="KH_dom_type_1"/>
</dbReference>
<dbReference type="Pfam" id="PF00013">
    <property type="entry name" value="KH_1"/>
    <property type="match status" value="2"/>
</dbReference>
<sequence length="658" mass="69785">MAGAGARARPFFSPHEAFALAPPSPLSTPPSSLLAPLPSPASASAVSDDSEVAVFRLLLPDAFSDADAMRLYAAIAPLRHRVPTLQVRVETLARASSSSSSDGDGEDGGGDGDDDLSRVAVVLGPASPSRRVEASSSSGATLELSPAQEALVAVLDSGGVLHLHDGGGDARVTCLVLVEADRFAAAFGEEILPAIARESGAEVRAETWGDDDDDGDDDAQPAEEIIEITGDGTTVRRALVAVSSCLQGERPLDSLTTSAHSASPMFTQTFPKVPEAELGSLQSDVSTECAKSSIPYIDCPQGVTGIEQTDCLQQFSFRLLCSVNVAGGLIGKNGMVVKAIEVKTGASVDVCTTLNECKERVVTISALENPGQKFSVVQNALLDVFDRMQKVESNLHLRPGNTLQRSARVLITKSQFGCLIGPGGETVKAMRNTTRTRIQILNETDVPACASQYELINGELTNVRNALLLVSEKLRNHIFSSKRTTYNDDNDISSIGQYTADKLSRVDHGLSQNEIESVQNSISAFHLECSGSPQIQKPSNGSGTEINKPIGAVQKPANGNGTGINNLNIVPQNDNGTNMSNHGITSLEENNLLRGIKTANIARITYEIAIWGDSGNVLAELRETLLLKIHFQGHLVQFTMAKLHDLIKPQVSSPDLHA</sequence>
<feature type="region of interest" description="Disordered" evidence="3">
    <location>
        <begin position="93"/>
        <end position="117"/>
    </location>
</feature>
<dbReference type="PANTHER" id="PTHR10288">
    <property type="entry name" value="KH DOMAIN CONTAINING RNA BINDING PROTEIN"/>
    <property type="match status" value="1"/>
</dbReference>
<proteinExistence type="predicted"/>
<reference evidence="5" key="3">
    <citation type="submission" date="2015-04" db="UniProtKB">
        <authorList>
            <consortium name="EnsemblPlants"/>
        </authorList>
    </citation>
    <scope>IDENTIFICATION</scope>
</reference>
<feature type="region of interest" description="Disordered" evidence="3">
    <location>
        <begin position="19"/>
        <end position="42"/>
    </location>
</feature>
<evidence type="ECO:0000256" key="3">
    <source>
        <dbReference type="SAM" id="MobiDB-lite"/>
    </source>
</evidence>
<accession>A0A0D9WYB0</accession>
<feature type="compositionally biased region" description="Acidic residues" evidence="3">
    <location>
        <begin position="103"/>
        <end position="114"/>
    </location>
</feature>
<name>A0A0D9WYB0_9ORYZ</name>
<dbReference type="Proteomes" id="UP000032180">
    <property type="component" value="Chromosome 7"/>
</dbReference>
<dbReference type="InterPro" id="IPR036612">
    <property type="entry name" value="KH_dom_type_1_sf"/>
</dbReference>
<dbReference type="AlphaFoldDB" id="A0A0D9WYB0"/>
<keyword evidence="6" id="KW-1185">Reference proteome</keyword>
<evidence type="ECO:0000313" key="6">
    <source>
        <dbReference type="Proteomes" id="UP000032180"/>
    </source>
</evidence>
<dbReference type="eggNOG" id="KOG2190">
    <property type="taxonomic scope" value="Eukaryota"/>
</dbReference>
<dbReference type="STRING" id="77586.A0A0D9WYB0"/>
<keyword evidence="2" id="KW-0694">RNA-binding</keyword>
<dbReference type="InterPro" id="IPR004087">
    <property type="entry name" value="KH_dom"/>
</dbReference>
<reference evidence="6" key="2">
    <citation type="submission" date="2013-12" db="EMBL/GenBank/DDBJ databases">
        <authorList>
            <person name="Yu Y."/>
            <person name="Lee S."/>
            <person name="de Baynast K."/>
            <person name="Wissotski M."/>
            <person name="Liu L."/>
            <person name="Talag J."/>
            <person name="Goicoechea J."/>
            <person name="Angelova A."/>
            <person name="Jetty R."/>
            <person name="Kudrna D."/>
            <person name="Golser W."/>
            <person name="Rivera L."/>
            <person name="Zhang J."/>
            <person name="Wing R."/>
        </authorList>
    </citation>
    <scope>NUCLEOTIDE SEQUENCE</scope>
</reference>
<dbReference type="GO" id="GO:0003723">
    <property type="term" value="F:RNA binding"/>
    <property type="evidence" value="ECO:0007669"/>
    <property type="project" value="UniProtKB-UniRule"/>
</dbReference>
<dbReference type="SMART" id="SM00322">
    <property type="entry name" value="KH"/>
    <property type="match status" value="3"/>
</dbReference>
<keyword evidence="1" id="KW-0677">Repeat</keyword>
<dbReference type="PROSITE" id="PS50084">
    <property type="entry name" value="KH_TYPE_1"/>
    <property type="match status" value="2"/>
</dbReference>
<protein>
    <recommendedName>
        <fullName evidence="4">K Homology domain-containing protein</fullName>
    </recommendedName>
</protein>
<dbReference type="Gramene" id="LPERR07G10550.1">
    <property type="protein sequence ID" value="LPERR07G10550.1"/>
    <property type="gene ID" value="LPERR07G10550"/>
</dbReference>
<evidence type="ECO:0000313" key="5">
    <source>
        <dbReference type="EnsemblPlants" id="LPERR07G10550.1"/>
    </source>
</evidence>
<evidence type="ECO:0000259" key="4">
    <source>
        <dbReference type="SMART" id="SM00322"/>
    </source>
</evidence>
<organism evidence="5 6">
    <name type="scientific">Leersia perrieri</name>
    <dbReference type="NCBI Taxonomy" id="77586"/>
    <lineage>
        <taxon>Eukaryota</taxon>
        <taxon>Viridiplantae</taxon>
        <taxon>Streptophyta</taxon>
        <taxon>Embryophyta</taxon>
        <taxon>Tracheophyta</taxon>
        <taxon>Spermatophyta</taxon>
        <taxon>Magnoliopsida</taxon>
        <taxon>Liliopsida</taxon>
        <taxon>Poales</taxon>
        <taxon>Poaceae</taxon>
        <taxon>BOP clade</taxon>
        <taxon>Oryzoideae</taxon>
        <taxon>Oryzeae</taxon>
        <taxon>Oryzinae</taxon>
        <taxon>Leersia</taxon>
    </lineage>
</organism>
<feature type="domain" description="K Homology" evidence="4">
    <location>
        <begin position="170"/>
        <end position="247"/>
    </location>
</feature>
<dbReference type="EnsemblPlants" id="LPERR07G10550.1">
    <property type="protein sequence ID" value="LPERR07G10550.1"/>
    <property type="gene ID" value="LPERR07G10550"/>
</dbReference>
<evidence type="ECO:0000256" key="2">
    <source>
        <dbReference type="PROSITE-ProRule" id="PRU00117"/>
    </source>
</evidence>
<feature type="compositionally biased region" description="Low complexity" evidence="3">
    <location>
        <begin position="29"/>
        <end position="42"/>
    </location>
</feature>
<evidence type="ECO:0000256" key="1">
    <source>
        <dbReference type="ARBA" id="ARBA00022737"/>
    </source>
</evidence>
<dbReference type="HOGENOM" id="CLU_033115_0_0_1"/>
<feature type="domain" description="K Homology" evidence="4">
    <location>
        <begin position="403"/>
        <end position="475"/>
    </location>
</feature>
<feature type="domain" description="K Homology" evidence="4">
    <location>
        <begin position="313"/>
        <end position="389"/>
    </location>
</feature>
<reference evidence="5 6" key="1">
    <citation type="submission" date="2012-08" db="EMBL/GenBank/DDBJ databases">
        <title>Oryza genome evolution.</title>
        <authorList>
            <person name="Wing R.A."/>
        </authorList>
    </citation>
    <scope>NUCLEOTIDE SEQUENCE</scope>
</reference>
<dbReference type="Gene3D" id="3.30.1370.10">
    <property type="entry name" value="K Homology domain, type 1"/>
    <property type="match status" value="2"/>
</dbReference>
<dbReference type="SUPFAM" id="SSF54791">
    <property type="entry name" value="Eukaryotic type KH-domain (KH-domain type I)"/>
    <property type="match status" value="2"/>
</dbReference>